<feature type="domain" description="RNA polymerase sigma factor 70 region 4 type 2" evidence="7">
    <location>
        <begin position="106"/>
        <end position="137"/>
    </location>
</feature>
<keyword evidence="5" id="KW-0804">Transcription</keyword>
<dbReference type="Pfam" id="PF04542">
    <property type="entry name" value="Sigma70_r2"/>
    <property type="match status" value="1"/>
</dbReference>
<evidence type="ECO:0000256" key="2">
    <source>
        <dbReference type="ARBA" id="ARBA00023015"/>
    </source>
</evidence>
<name>A0A7G9GMU3_9FIRM</name>
<dbReference type="RefSeq" id="WP_158552340.1">
    <property type="nucleotide sequence ID" value="NZ_CP060636.1"/>
</dbReference>
<dbReference type="Gene3D" id="1.10.1740.10">
    <property type="match status" value="1"/>
</dbReference>
<dbReference type="InterPro" id="IPR039425">
    <property type="entry name" value="RNA_pol_sigma-70-like"/>
</dbReference>
<dbReference type="NCBIfam" id="TIGR02937">
    <property type="entry name" value="sigma70-ECF"/>
    <property type="match status" value="1"/>
</dbReference>
<dbReference type="SUPFAM" id="SSF88659">
    <property type="entry name" value="Sigma3 and sigma4 domains of RNA polymerase sigma factors"/>
    <property type="match status" value="1"/>
</dbReference>
<evidence type="ECO:0000256" key="5">
    <source>
        <dbReference type="ARBA" id="ARBA00023163"/>
    </source>
</evidence>
<dbReference type="AlphaFoldDB" id="A0A7G9GMU3"/>
<evidence type="ECO:0000256" key="3">
    <source>
        <dbReference type="ARBA" id="ARBA00023082"/>
    </source>
</evidence>
<dbReference type="EMBL" id="CP060636">
    <property type="protein sequence ID" value="QNM12125.1"/>
    <property type="molecule type" value="Genomic_DNA"/>
</dbReference>
<keyword evidence="3" id="KW-0731">Sigma factor</keyword>
<dbReference type="InterPro" id="IPR013249">
    <property type="entry name" value="RNA_pol_sigma70_r4_t2"/>
</dbReference>
<dbReference type="Pfam" id="PF08281">
    <property type="entry name" value="Sigma70_r4_2"/>
    <property type="match status" value="1"/>
</dbReference>
<organism evidence="8 9">
    <name type="scientific">[Eubacterium] hominis</name>
    <dbReference type="NCBI Taxonomy" id="2764325"/>
    <lineage>
        <taxon>Bacteria</taxon>
        <taxon>Bacillati</taxon>
        <taxon>Bacillota</taxon>
        <taxon>Erysipelotrichia</taxon>
        <taxon>Erysipelotrichales</taxon>
        <taxon>Erysipelotrichaceae</taxon>
        <taxon>Amedibacillus</taxon>
    </lineage>
</organism>
<dbReference type="GO" id="GO:0003677">
    <property type="term" value="F:DNA binding"/>
    <property type="evidence" value="ECO:0007669"/>
    <property type="project" value="UniProtKB-KW"/>
</dbReference>
<dbReference type="InterPro" id="IPR007627">
    <property type="entry name" value="RNA_pol_sigma70_r2"/>
</dbReference>
<dbReference type="Gene3D" id="1.10.10.10">
    <property type="entry name" value="Winged helix-like DNA-binding domain superfamily/Winged helix DNA-binding domain"/>
    <property type="match status" value="1"/>
</dbReference>
<evidence type="ECO:0000313" key="8">
    <source>
        <dbReference type="EMBL" id="QNM12125.1"/>
    </source>
</evidence>
<dbReference type="SUPFAM" id="SSF88946">
    <property type="entry name" value="Sigma2 domain of RNA polymerase sigma factors"/>
    <property type="match status" value="1"/>
</dbReference>
<dbReference type="InterPro" id="IPR014284">
    <property type="entry name" value="RNA_pol_sigma-70_dom"/>
</dbReference>
<proteinExistence type="inferred from homology"/>
<evidence type="ECO:0000256" key="4">
    <source>
        <dbReference type="ARBA" id="ARBA00023125"/>
    </source>
</evidence>
<dbReference type="KEGG" id="ehn:H9Q80_18085"/>
<gene>
    <name evidence="8" type="ORF">H9Q80_18085</name>
</gene>
<protein>
    <submittedName>
        <fullName evidence="8">Sigma-70 family RNA polymerase sigma factor</fullName>
    </submittedName>
</protein>
<dbReference type="PANTHER" id="PTHR43133:SF8">
    <property type="entry name" value="RNA POLYMERASE SIGMA FACTOR HI_1459-RELATED"/>
    <property type="match status" value="1"/>
</dbReference>
<dbReference type="InterPro" id="IPR036388">
    <property type="entry name" value="WH-like_DNA-bd_sf"/>
</dbReference>
<sequence>MDAFEVLYQKYKQDVYHYLLYLCKNPSLAEDLMSETFLKAYVSLHQLKKDEQVKTWLLTIARNQFLSDCRKKKITVSYEDYMDSFVKEPIPYDISMIKELIKQKDERSQRLFQMRLDGYSYAEIASALHISENSCRVIDFRLKRWLKEELKKEDAL</sequence>
<evidence type="ECO:0000259" key="6">
    <source>
        <dbReference type="Pfam" id="PF04542"/>
    </source>
</evidence>
<evidence type="ECO:0000313" key="9">
    <source>
        <dbReference type="Proteomes" id="UP000515856"/>
    </source>
</evidence>
<dbReference type="PANTHER" id="PTHR43133">
    <property type="entry name" value="RNA POLYMERASE ECF-TYPE SIGMA FACTO"/>
    <property type="match status" value="1"/>
</dbReference>
<dbReference type="InterPro" id="IPR013325">
    <property type="entry name" value="RNA_pol_sigma_r2"/>
</dbReference>
<accession>A0A7G9GMU3</accession>
<evidence type="ECO:0000259" key="7">
    <source>
        <dbReference type="Pfam" id="PF08281"/>
    </source>
</evidence>
<evidence type="ECO:0000256" key="1">
    <source>
        <dbReference type="ARBA" id="ARBA00010641"/>
    </source>
</evidence>
<dbReference type="GO" id="GO:0006352">
    <property type="term" value="P:DNA-templated transcription initiation"/>
    <property type="evidence" value="ECO:0007669"/>
    <property type="project" value="InterPro"/>
</dbReference>
<reference evidence="8 9" key="1">
    <citation type="submission" date="2020-08" db="EMBL/GenBank/DDBJ databases">
        <authorList>
            <person name="Liu C."/>
            <person name="Sun Q."/>
        </authorList>
    </citation>
    <scope>NUCLEOTIDE SEQUENCE [LARGE SCALE GENOMIC DNA]</scope>
    <source>
        <strain evidence="8 9">NSJ-61</strain>
    </source>
</reference>
<dbReference type="GO" id="GO:0016987">
    <property type="term" value="F:sigma factor activity"/>
    <property type="evidence" value="ECO:0007669"/>
    <property type="project" value="UniProtKB-KW"/>
</dbReference>
<feature type="domain" description="RNA polymerase sigma-70 region 2" evidence="6">
    <location>
        <begin position="7"/>
        <end position="73"/>
    </location>
</feature>
<keyword evidence="9" id="KW-1185">Reference proteome</keyword>
<comment type="similarity">
    <text evidence="1">Belongs to the sigma-70 factor family. ECF subfamily.</text>
</comment>
<keyword evidence="4" id="KW-0238">DNA-binding</keyword>
<keyword evidence="2" id="KW-0805">Transcription regulation</keyword>
<dbReference type="InterPro" id="IPR013324">
    <property type="entry name" value="RNA_pol_sigma_r3/r4-like"/>
</dbReference>
<dbReference type="Proteomes" id="UP000515856">
    <property type="component" value="Chromosome"/>
</dbReference>